<dbReference type="PROSITE" id="PS51186">
    <property type="entry name" value="GNAT"/>
    <property type="match status" value="1"/>
</dbReference>
<keyword evidence="1 4" id="KW-0808">Transferase</keyword>
<gene>
    <name evidence="4" type="ORF">FVF75_05825</name>
</gene>
<evidence type="ECO:0000313" key="4">
    <source>
        <dbReference type="EMBL" id="TYB82604.1"/>
    </source>
</evidence>
<evidence type="ECO:0000313" key="5">
    <source>
        <dbReference type="Proteomes" id="UP000322080"/>
    </source>
</evidence>
<evidence type="ECO:0000256" key="1">
    <source>
        <dbReference type="ARBA" id="ARBA00022679"/>
    </source>
</evidence>
<dbReference type="Pfam" id="PF00583">
    <property type="entry name" value="Acetyltransf_1"/>
    <property type="match status" value="1"/>
</dbReference>
<dbReference type="Proteomes" id="UP000322080">
    <property type="component" value="Unassembled WGS sequence"/>
</dbReference>
<protein>
    <submittedName>
        <fullName evidence="4">GNAT family N-acetyltransferase</fullName>
    </submittedName>
</protein>
<evidence type="ECO:0000259" key="3">
    <source>
        <dbReference type="PROSITE" id="PS51186"/>
    </source>
</evidence>
<evidence type="ECO:0000256" key="2">
    <source>
        <dbReference type="ARBA" id="ARBA00023315"/>
    </source>
</evidence>
<dbReference type="InterPro" id="IPR000182">
    <property type="entry name" value="GNAT_dom"/>
</dbReference>
<sequence>MAALHARAFPGGRAWAAGEIEALTGAPGGFAVTREAGFAIGRATAGEAELITIAVAPEARRGGVGRDLLAAFEAEARARGAEAGFLEVAADNAGALALYRAAGWAESGRRRGYYRRADAAVDAVVMTKSLVGA</sequence>
<dbReference type="PANTHER" id="PTHR43420">
    <property type="entry name" value="ACETYLTRANSFERASE"/>
    <property type="match status" value="1"/>
</dbReference>
<proteinExistence type="predicted"/>
<dbReference type="PANTHER" id="PTHR43420:SF12">
    <property type="entry name" value="N-ACETYLTRANSFERASE DOMAIN-CONTAINING PROTEIN"/>
    <property type="match status" value="1"/>
</dbReference>
<feature type="domain" description="N-acetyltransferase" evidence="3">
    <location>
        <begin position="1"/>
        <end position="131"/>
    </location>
</feature>
<dbReference type="InterPro" id="IPR050680">
    <property type="entry name" value="YpeA/RimI_acetyltransf"/>
</dbReference>
<reference evidence="4 5" key="1">
    <citation type="submission" date="2019-08" db="EMBL/GenBank/DDBJ databases">
        <title>Identification of a novel species of the genus Boseongicola.</title>
        <authorList>
            <person name="Zhang X.-Q."/>
        </authorList>
    </citation>
    <scope>NUCLEOTIDE SEQUENCE [LARGE SCALE GENOMIC DNA]</scope>
    <source>
        <strain evidence="4 5">HY14</strain>
    </source>
</reference>
<dbReference type="SUPFAM" id="SSF55729">
    <property type="entry name" value="Acyl-CoA N-acyltransferases (Nat)"/>
    <property type="match status" value="1"/>
</dbReference>
<dbReference type="GO" id="GO:0016747">
    <property type="term" value="F:acyltransferase activity, transferring groups other than amino-acyl groups"/>
    <property type="evidence" value="ECO:0007669"/>
    <property type="project" value="InterPro"/>
</dbReference>
<dbReference type="Gene3D" id="3.40.630.30">
    <property type="match status" value="1"/>
</dbReference>
<dbReference type="AlphaFoldDB" id="A0A5D0RPX6"/>
<organism evidence="4 5">
    <name type="scientific">Maritimibacter fusiformis</name>
    <dbReference type="NCBI Taxonomy" id="2603819"/>
    <lineage>
        <taxon>Bacteria</taxon>
        <taxon>Pseudomonadati</taxon>
        <taxon>Pseudomonadota</taxon>
        <taxon>Alphaproteobacteria</taxon>
        <taxon>Rhodobacterales</taxon>
        <taxon>Roseobacteraceae</taxon>
        <taxon>Maritimibacter</taxon>
    </lineage>
</organism>
<dbReference type="EMBL" id="VSIY01000004">
    <property type="protein sequence ID" value="TYB82604.1"/>
    <property type="molecule type" value="Genomic_DNA"/>
</dbReference>
<dbReference type="InterPro" id="IPR016181">
    <property type="entry name" value="Acyl_CoA_acyltransferase"/>
</dbReference>
<accession>A0A5D0RPX6</accession>
<name>A0A5D0RPX6_9RHOB</name>
<comment type="caution">
    <text evidence="4">The sequence shown here is derived from an EMBL/GenBank/DDBJ whole genome shotgun (WGS) entry which is preliminary data.</text>
</comment>
<keyword evidence="2" id="KW-0012">Acyltransferase</keyword>
<keyword evidence="5" id="KW-1185">Reference proteome</keyword>